<dbReference type="InterPro" id="IPR011990">
    <property type="entry name" value="TPR-like_helical_dom_sf"/>
</dbReference>
<dbReference type="SUPFAM" id="SSF46894">
    <property type="entry name" value="C-terminal effector domain of the bipartite response regulators"/>
    <property type="match status" value="1"/>
</dbReference>
<evidence type="ECO:0000256" key="4">
    <source>
        <dbReference type="PROSITE-ProRule" id="PRU01091"/>
    </source>
</evidence>
<dbReference type="SMART" id="SM00862">
    <property type="entry name" value="Trans_reg_C"/>
    <property type="match status" value="1"/>
</dbReference>
<dbReference type="PROSITE" id="PS51755">
    <property type="entry name" value="OMPR_PHOB"/>
    <property type="match status" value="1"/>
</dbReference>
<keyword evidence="3" id="KW-0804">Transcription</keyword>
<dbReference type="InterPro" id="IPR036388">
    <property type="entry name" value="WH-like_DNA-bd_sf"/>
</dbReference>
<gene>
    <name evidence="6" type="ORF">MF646_16575</name>
</gene>
<comment type="caution">
    <text evidence="6">The sequence shown here is derived from an EMBL/GenBank/DDBJ whole genome shotgun (WGS) entry which is preliminary data.</text>
</comment>
<dbReference type="SUPFAM" id="SSF48452">
    <property type="entry name" value="TPR-like"/>
    <property type="match status" value="1"/>
</dbReference>
<protein>
    <submittedName>
        <fullName evidence="6">Helix-turn-helix domain-containing protein</fullName>
    </submittedName>
</protein>
<organism evidence="6 7">
    <name type="scientific">Halalkalibacter alkaliphilus</name>
    <dbReference type="NCBI Taxonomy" id="2917993"/>
    <lineage>
        <taxon>Bacteria</taxon>
        <taxon>Bacillati</taxon>
        <taxon>Bacillota</taxon>
        <taxon>Bacilli</taxon>
        <taxon>Bacillales</taxon>
        <taxon>Bacillaceae</taxon>
        <taxon>Halalkalibacter</taxon>
    </lineage>
</organism>
<dbReference type="GO" id="GO:0003677">
    <property type="term" value="F:DNA binding"/>
    <property type="evidence" value="ECO:0007669"/>
    <property type="project" value="UniProtKB-UniRule"/>
</dbReference>
<dbReference type="Gene3D" id="1.10.10.10">
    <property type="entry name" value="Winged helix-like DNA-binding domain superfamily/Winged helix DNA-binding domain"/>
    <property type="match status" value="1"/>
</dbReference>
<dbReference type="InterPro" id="IPR001867">
    <property type="entry name" value="OmpR/PhoB-type_DNA-bd"/>
</dbReference>
<sequence>MFKQLTLDELLDLEDDWLNRDGLGEGDERQAWIEEGIDLYKKFLRTNRNESRYSIMLADLYLEWGRDEKIRHGNERRAYDILRKAALHSPKKPDPYYHLSFILANQDRKWEAALFYGKEALEKGIAGSKKIKLLCNLALGYARLDFNQQSEEYMKETKHLDQAGEHEWFIELYEDKIRENMREPILLKEAESKRRPVSKRDSEKLKDDAMAGNCVVVDLAGDVKYFYGFQDTVRLERREAEVLGFLMDHNAQVCSKAKIENGVWLDQEVAASTIKKYITNIRKKLSKAMNREDIKEQVLITTDDGYMWKADIASFVLRR</sequence>
<dbReference type="Proteomes" id="UP001139150">
    <property type="component" value="Unassembled WGS sequence"/>
</dbReference>
<reference evidence="6" key="1">
    <citation type="submission" date="2022-02" db="EMBL/GenBank/DDBJ databases">
        <title>Halalkalibacter sp. nov. isolated from Lonar Lake, India.</title>
        <authorList>
            <person name="Joshi A."/>
            <person name="Thite S."/>
            <person name="Lodha T."/>
        </authorList>
    </citation>
    <scope>NUCLEOTIDE SEQUENCE</scope>
    <source>
        <strain evidence="6">MEB205</strain>
    </source>
</reference>
<dbReference type="GO" id="GO:0006355">
    <property type="term" value="P:regulation of DNA-templated transcription"/>
    <property type="evidence" value="ECO:0007669"/>
    <property type="project" value="InterPro"/>
</dbReference>
<dbReference type="Pfam" id="PF00486">
    <property type="entry name" value="Trans_reg_C"/>
    <property type="match status" value="1"/>
</dbReference>
<keyword evidence="7" id="KW-1185">Reference proteome</keyword>
<dbReference type="Gene3D" id="1.25.40.10">
    <property type="entry name" value="Tetratricopeptide repeat domain"/>
    <property type="match status" value="1"/>
</dbReference>
<dbReference type="GO" id="GO:0000160">
    <property type="term" value="P:phosphorelay signal transduction system"/>
    <property type="evidence" value="ECO:0007669"/>
    <property type="project" value="InterPro"/>
</dbReference>
<dbReference type="EMBL" id="JAKRYL010000019">
    <property type="protein sequence ID" value="MCL7748740.1"/>
    <property type="molecule type" value="Genomic_DNA"/>
</dbReference>
<proteinExistence type="predicted"/>
<accession>A0A9X2CUS5</accession>
<feature type="DNA-binding region" description="OmpR/PhoB-type" evidence="4">
    <location>
        <begin position="206"/>
        <end position="312"/>
    </location>
</feature>
<dbReference type="AlphaFoldDB" id="A0A9X2CUS5"/>
<dbReference type="InterPro" id="IPR016032">
    <property type="entry name" value="Sig_transdc_resp-reg_C-effctor"/>
</dbReference>
<keyword evidence="2 4" id="KW-0238">DNA-binding</keyword>
<evidence type="ECO:0000313" key="7">
    <source>
        <dbReference type="Proteomes" id="UP001139150"/>
    </source>
</evidence>
<evidence type="ECO:0000256" key="1">
    <source>
        <dbReference type="ARBA" id="ARBA00023015"/>
    </source>
</evidence>
<keyword evidence="1" id="KW-0805">Transcription regulation</keyword>
<evidence type="ECO:0000256" key="2">
    <source>
        <dbReference type="ARBA" id="ARBA00023125"/>
    </source>
</evidence>
<evidence type="ECO:0000259" key="5">
    <source>
        <dbReference type="PROSITE" id="PS51755"/>
    </source>
</evidence>
<evidence type="ECO:0000256" key="3">
    <source>
        <dbReference type="ARBA" id="ARBA00023163"/>
    </source>
</evidence>
<dbReference type="RefSeq" id="WP_250097629.1">
    <property type="nucleotide sequence ID" value="NZ_JAKRYL010000019.1"/>
</dbReference>
<name>A0A9X2CUS5_9BACI</name>
<feature type="domain" description="OmpR/PhoB-type" evidence="5">
    <location>
        <begin position="206"/>
        <end position="312"/>
    </location>
</feature>
<evidence type="ECO:0000313" key="6">
    <source>
        <dbReference type="EMBL" id="MCL7748740.1"/>
    </source>
</evidence>